<dbReference type="EMBL" id="JACRSR010000001">
    <property type="protein sequence ID" value="MBC8530709.1"/>
    <property type="molecule type" value="Genomic_DNA"/>
</dbReference>
<dbReference type="PANTHER" id="PTHR30469">
    <property type="entry name" value="MULTIDRUG RESISTANCE PROTEIN MDTA"/>
    <property type="match status" value="1"/>
</dbReference>
<dbReference type="Gene3D" id="2.40.50.100">
    <property type="match status" value="1"/>
</dbReference>
<name>A0A926D3B8_9FIRM</name>
<feature type="chain" id="PRO_5038854043" evidence="1">
    <location>
        <begin position="22"/>
        <end position="340"/>
    </location>
</feature>
<evidence type="ECO:0000313" key="2">
    <source>
        <dbReference type="EMBL" id="MBC8530709.1"/>
    </source>
</evidence>
<dbReference type="Proteomes" id="UP000623172">
    <property type="component" value="Unassembled WGS sequence"/>
</dbReference>
<dbReference type="AlphaFoldDB" id="A0A926D3B8"/>
<dbReference type="RefSeq" id="WP_283244845.1">
    <property type="nucleotide sequence ID" value="NZ_JACRSR010000001.1"/>
</dbReference>
<proteinExistence type="predicted"/>
<comment type="caution">
    <text evidence="2">The sequence shown here is derived from an EMBL/GenBank/DDBJ whole genome shotgun (WGS) entry which is preliminary data.</text>
</comment>
<keyword evidence="3" id="KW-1185">Reference proteome</keyword>
<feature type="signal peptide" evidence="1">
    <location>
        <begin position="1"/>
        <end position="21"/>
    </location>
</feature>
<dbReference type="PANTHER" id="PTHR30469:SF33">
    <property type="entry name" value="SLR1207 PROTEIN"/>
    <property type="match status" value="1"/>
</dbReference>
<gene>
    <name evidence="2" type="ORF">H8696_02485</name>
</gene>
<evidence type="ECO:0000256" key="1">
    <source>
        <dbReference type="SAM" id="SignalP"/>
    </source>
</evidence>
<organism evidence="2 3">
    <name type="scientific">Gehongia tenuis</name>
    <dbReference type="NCBI Taxonomy" id="2763655"/>
    <lineage>
        <taxon>Bacteria</taxon>
        <taxon>Bacillati</taxon>
        <taxon>Bacillota</taxon>
        <taxon>Clostridia</taxon>
        <taxon>Christensenellales</taxon>
        <taxon>Christensenellaceae</taxon>
        <taxon>Gehongia</taxon>
    </lineage>
</organism>
<dbReference type="Gene3D" id="2.40.420.20">
    <property type="match status" value="1"/>
</dbReference>
<evidence type="ECO:0000313" key="3">
    <source>
        <dbReference type="Proteomes" id="UP000623172"/>
    </source>
</evidence>
<dbReference type="Gene3D" id="2.40.30.170">
    <property type="match status" value="1"/>
</dbReference>
<protein>
    <submittedName>
        <fullName evidence="2">Biotin/lipoyl-binding protein</fullName>
    </submittedName>
</protein>
<keyword evidence="1" id="KW-0732">Signal</keyword>
<dbReference type="GO" id="GO:1990281">
    <property type="term" value="C:efflux pump complex"/>
    <property type="evidence" value="ECO:0007669"/>
    <property type="project" value="TreeGrafter"/>
</dbReference>
<sequence>MWKRWMVYLSVAALVCGVGYAASLPEKQAEAPTVRAEKRLLYKEVTVMGAAAWADTETVALPEGAKVKSVLVEPGDSVQAGEALFALDDGEAVSALKKAKAERELFAAEQRSAMAKAQDQRLFEQQAMAQGASAELSAFNGAVSGGAQNPADEAAAQKQLELYDLTIAELEEARDRLTFRAALSGEVVAVGVAGGSYAAAGSGVIIGSGPMEVMVSAAMNDGAKLMDGQRAYAEADGRSWEGILRDVKVEPDGEGYRTTARLEGAEGLALGETVEVRVRVEEREAVALPLAAVAMDGGEACVLLPDGSRKAVSLGLSDGAYVEVSGLAEGERVLLEAAHD</sequence>
<dbReference type="GO" id="GO:0015562">
    <property type="term" value="F:efflux transmembrane transporter activity"/>
    <property type="evidence" value="ECO:0007669"/>
    <property type="project" value="TreeGrafter"/>
</dbReference>
<reference evidence="2" key="1">
    <citation type="submission" date="2020-08" db="EMBL/GenBank/DDBJ databases">
        <title>Genome public.</title>
        <authorList>
            <person name="Liu C."/>
            <person name="Sun Q."/>
        </authorList>
    </citation>
    <scope>NUCLEOTIDE SEQUENCE</scope>
    <source>
        <strain evidence="2">NSJ-53</strain>
    </source>
</reference>
<accession>A0A926D3B8</accession>
<dbReference type="Gene3D" id="1.10.287.470">
    <property type="entry name" value="Helix hairpin bin"/>
    <property type="match status" value="1"/>
</dbReference>